<dbReference type="Proteomes" id="UP000234681">
    <property type="component" value="Chromosome 20"/>
</dbReference>
<accession>A6KT67</accession>
<sequence length="131" mass="15036">MMHASSQKPTASCGSWRSRVSVKLMVTLMTTSERCWRPWVKSWSTDLGIEFFWKPAVTSSYGWNLGHLFIHQEACCVCCQLQPHGPRRWRVALMCVRASFHVNCVLLTEGLCSLEVTELACPHWLSLYSDR</sequence>
<evidence type="ECO:0000313" key="2">
    <source>
        <dbReference type="Proteomes" id="UP000234681"/>
    </source>
</evidence>
<reference evidence="2" key="1">
    <citation type="submission" date="2005-09" db="EMBL/GenBank/DDBJ databases">
        <authorList>
            <person name="Mural R.J."/>
            <person name="Li P.W."/>
            <person name="Adams M.D."/>
            <person name="Amanatides P.G."/>
            <person name="Baden-Tillson H."/>
            <person name="Barnstead M."/>
            <person name="Chin S.H."/>
            <person name="Dew I."/>
            <person name="Evans C.A."/>
            <person name="Ferriera S."/>
            <person name="Flanigan M."/>
            <person name="Fosler C."/>
            <person name="Glodek A."/>
            <person name="Gu Z."/>
            <person name="Holt R.A."/>
            <person name="Jennings D."/>
            <person name="Kraft C.L."/>
            <person name="Lu F."/>
            <person name="Nguyen T."/>
            <person name="Nusskern D.R."/>
            <person name="Pfannkoch C.M."/>
            <person name="Sitter C."/>
            <person name="Sutton G.G."/>
            <person name="Venter J.C."/>
            <person name="Wang Z."/>
            <person name="Woodage T."/>
            <person name="Zheng X.H."/>
            <person name="Zhong F."/>
        </authorList>
    </citation>
    <scope>NUCLEOTIDE SEQUENCE [LARGE SCALE GENOMIC DNA]</scope>
    <source>
        <strain>BN</strain>
        <strain evidence="2">Sprague-Dawley</strain>
    </source>
</reference>
<gene>
    <name evidence="1" type="ORF">rCG_41792</name>
</gene>
<organism evidence="1 2">
    <name type="scientific">Rattus norvegicus</name>
    <name type="common">Rat</name>
    <dbReference type="NCBI Taxonomy" id="10116"/>
    <lineage>
        <taxon>Eukaryota</taxon>
        <taxon>Metazoa</taxon>
        <taxon>Chordata</taxon>
        <taxon>Craniata</taxon>
        <taxon>Vertebrata</taxon>
        <taxon>Euteleostomi</taxon>
        <taxon>Mammalia</taxon>
        <taxon>Eutheria</taxon>
        <taxon>Euarchontoglires</taxon>
        <taxon>Glires</taxon>
        <taxon>Rodentia</taxon>
        <taxon>Myomorpha</taxon>
        <taxon>Muroidea</taxon>
        <taxon>Muridae</taxon>
        <taxon>Murinae</taxon>
        <taxon>Rattus</taxon>
    </lineage>
</organism>
<dbReference type="AlphaFoldDB" id="A6KT67"/>
<dbReference type="EMBL" id="CH474118">
    <property type="protein sequence ID" value="EDL86720.1"/>
    <property type="molecule type" value="Genomic_DNA"/>
</dbReference>
<name>A6KT67_RAT</name>
<evidence type="ECO:0000313" key="1">
    <source>
        <dbReference type="EMBL" id="EDL86720.1"/>
    </source>
</evidence>
<proteinExistence type="predicted"/>
<protein>
    <submittedName>
        <fullName evidence="1">RCG41792, isoform CRA_d</fullName>
    </submittedName>
</protein>